<evidence type="ECO:0000313" key="1">
    <source>
        <dbReference type="EMBL" id="AEQ50398.1"/>
    </source>
</evidence>
<accession>G4R9H8</accession>
<organism evidence="1 2">
    <name type="scientific">Pelagibacterium halotolerans (strain DSM 22347 / JCM 15775 / CGMCC 1.7692 / B2)</name>
    <dbReference type="NCBI Taxonomy" id="1082931"/>
    <lineage>
        <taxon>Bacteria</taxon>
        <taxon>Pseudomonadati</taxon>
        <taxon>Pseudomonadota</taxon>
        <taxon>Alphaproteobacteria</taxon>
        <taxon>Hyphomicrobiales</taxon>
        <taxon>Devosiaceae</taxon>
        <taxon>Pelagibacterium</taxon>
    </lineage>
</organism>
<dbReference type="AlphaFoldDB" id="G4R9H8"/>
<keyword evidence="2" id="KW-1185">Reference proteome</keyword>
<dbReference type="KEGG" id="phl:KKY_354"/>
<proteinExistence type="predicted"/>
<name>G4R9H8_PELHB</name>
<evidence type="ECO:0000313" key="2">
    <source>
        <dbReference type="Proteomes" id="UP000008850"/>
    </source>
</evidence>
<protein>
    <submittedName>
        <fullName evidence="1">Uncharacterized protein</fullName>
    </submittedName>
</protein>
<dbReference type="EMBL" id="CP003075">
    <property type="protein sequence ID" value="AEQ50398.1"/>
    <property type="molecule type" value="Genomic_DNA"/>
</dbReference>
<dbReference type="Proteomes" id="UP000008850">
    <property type="component" value="Chromosome"/>
</dbReference>
<gene>
    <name evidence="1" type="ordered locus">KKY_354</name>
</gene>
<reference evidence="1 2" key="1">
    <citation type="journal article" date="2012" name="J. Bacteriol.">
        <title>Complete genome sequence of Pelagibacterium halotolerans B2T.</title>
        <authorList>
            <person name="Huo Y.Y."/>
            <person name="Cheng H."/>
            <person name="Han X.F."/>
            <person name="Jiang X.W."/>
            <person name="Sun C."/>
            <person name="Zhang X.Q."/>
            <person name="Zhu X.F."/>
            <person name="Liu Y.F."/>
            <person name="Li P.F."/>
            <person name="Ni P.X."/>
            <person name="Wu M."/>
        </authorList>
    </citation>
    <scope>NUCLEOTIDE SEQUENCE [LARGE SCALE GENOMIC DNA]</scope>
    <source>
        <strain evidence="2">DSM 22347 / JCM 15775 / CGMCC 1.7692 / B2</strain>
    </source>
</reference>
<sequence>MLLAIVLGLPLGHGWGERSSFAIALDGAPQLTADHSEPDSVRPDPVQIASIVRNDDTGSNDGFPLVLSRPGYLSVRSGLADFGTSVCTFAVPDTCLVGAAAPRAPPQA</sequence>
<dbReference type="STRING" id="1082931.KKY_354"/>
<dbReference type="HOGENOM" id="CLU_2194454_0_0_5"/>